<keyword evidence="2" id="KW-0472">Membrane</keyword>
<accession>A0AAD6SPZ7</accession>
<keyword evidence="5" id="KW-1185">Reference proteome</keyword>
<dbReference type="Proteomes" id="UP001218188">
    <property type="component" value="Unassembled WGS sequence"/>
</dbReference>
<feature type="region of interest" description="Disordered" evidence="1">
    <location>
        <begin position="30"/>
        <end position="144"/>
    </location>
</feature>
<feature type="compositionally biased region" description="Polar residues" evidence="1">
    <location>
        <begin position="135"/>
        <end position="144"/>
    </location>
</feature>
<feature type="chain" id="PRO_5041960313" evidence="3">
    <location>
        <begin position="27"/>
        <end position="292"/>
    </location>
</feature>
<name>A0AAD6SPZ7_9AGAR</name>
<proteinExistence type="predicted"/>
<keyword evidence="2" id="KW-0812">Transmembrane</keyword>
<dbReference type="EMBL" id="JARJCM010000078">
    <property type="protein sequence ID" value="KAJ7031798.1"/>
    <property type="molecule type" value="Genomic_DNA"/>
</dbReference>
<evidence type="ECO:0000256" key="1">
    <source>
        <dbReference type="SAM" id="MobiDB-lite"/>
    </source>
</evidence>
<sequence>MGHGHAFYTLVLKLYLVLVLTPVALCQGFGSSHSQPGSSSSSSGKSSSQSSSSSLAPSSVFSASVQSSSTTSHIHRSRSSTSDTRSSTSDSAVALSGGTTATLSSPPPEQPRQTAPSPPTDPSVSPAGDFPPAPSSSSTNQVLASTKSNHQVPIIAGVVAPVVLIALGVAAWVFYRRHHRVRDRREWERTHASIADAVRQVASPGPIGRLTPGAQWGHMDLASRTGTYRDAEYTRHVGDTITDPFVDSPAAHQHAEYDARPPITAMHSPTFAPQYSGPFGAVYDDEYAAQAR</sequence>
<feature type="signal peptide" evidence="3">
    <location>
        <begin position="1"/>
        <end position="26"/>
    </location>
</feature>
<gene>
    <name evidence="4" type="ORF">C8F04DRAFT_1109134</name>
</gene>
<reference evidence="4" key="1">
    <citation type="submission" date="2023-03" db="EMBL/GenBank/DDBJ databases">
        <title>Massive genome expansion in bonnet fungi (Mycena s.s.) driven by repeated elements and novel gene families across ecological guilds.</title>
        <authorList>
            <consortium name="Lawrence Berkeley National Laboratory"/>
            <person name="Harder C.B."/>
            <person name="Miyauchi S."/>
            <person name="Viragh M."/>
            <person name="Kuo A."/>
            <person name="Thoen E."/>
            <person name="Andreopoulos B."/>
            <person name="Lu D."/>
            <person name="Skrede I."/>
            <person name="Drula E."/>
            <person name="Henrissat B."/>
            <person name="Morin E."/>
            <person name="Kohler A."/>
            <person name="Barry K."/>
            <person name="LaButti K."/>
            <person name="Morin E."/>
            <person name="Salamov A."/>
            <person name="Lipzen A."/>
            <person name="Mereny Z."/>
            <person name="Hegedus B."/>
            <person name="Baldrian P."/>
            <person name="Stursova M."/>
            <person name="Weitz H."/>
            <person name="Taylor A."/>
            <person name="Grigoriev I.V."/>
            <person name="Nagy L.G."/>
            <person name="Martin F."/>
            <person name="Kauserud H."/>
        </authorList>
    </citation>
    <scope>NUCLEOTIDE SEQUENCE</scope>
    <source>
        <strain evidence="4">CBHHK200</strain>
    </source>
</reference>
<dbReference type="AlphaFoldDB" id="A0AAD6SPZ7"/>
<organism evidence="4 5">
    <name type="scientific">Mycena alexandri</name>
    <dbReference type="NCBI Taxonomy" id="1745969"/>
    <lineage>
        <taxon>Eukaryota</taxon>
        <taxon>Fungi</taxon>
        <taxon>Dikarya</taxon>
        <taxon>Basidiomycota</taxon>
        <taxon>Agaricomycotina</taxon>
        <taxon>Agaricomycetes</taxon>
        <taxon>Agaricomycetidae</taxon>
        <taxon>Agaricales</taxon>
        <taxon>Marasmiineae</taxon>
        <taxon>Mycenaceae</taxon>
        <taxon>Mycena</taxon>
    </lineage>
</organism>
<evidence type="ECO:0000256" key="3">
    <source>
        <dbReference type="SAM" id="SignalP"/>
    </source>
</evidence>
<evidence type="ECO:0000313" key="5">
    <source>
        <dbReference type="Proteomes" id="UP001218188"/>
    </source>
</evidence>
<evidence type="ECO:0000256" key="2">
    <source>
        <dbReference type="SAM" id="Phobius"/>
    </source>
</evidence>
<feature type="transmembrane region" description="Helical" evidence="2">
    <location>
        <begin position="154"/>
        <end position="175"/>
    </location>
</feature>
<keyword evidence="2" id="KW-1133">Transmembrane helix</keyword>
<feature type="compositionally biased region" description="Low complexity" evidence="1">
    <location>
        <begin position="79"/>
        <end position="91"/>
    </location>
</feature>
<feature type="compositionally biased region" description="Low complexity" evidence="1">
    <location>
        <begin position="31"/>
        <end position="72"/>
    </location>
</feature>
<evidence type="ECO:0000313" key="4">
    <source>
        <dbReference type="EMBL" id="KAJ7031798.1"/>
    </source>
</evidence>
<keyword evidence="3" id="KW-0732">Signal</keyword>
<feature type="compositionally biased region" description="Pro residues" evidence="1">
    <location>
        <begin position="105"/>
        <end position="121"/>
    </location>
</feature>
<protein>
    <submittedName>
        <fullName evidence="4">Uncharacterized protein</fullName>
    </submittedName>
</protein>
<comment type="caution">
    <text evidence="4">The sequence shown here is derived from an EMBL/GenBank/DDBJ whole genome shotgun (WGS) entry which is preliminary data.</text>
</comment>